<keyword evidence="2" id="KW-0238">DNA-binding</keyword>
<dbReference type="PROSITE" id="PS50943">
    <property type="entry name" value="HTH_CROC1"/>
    <property type="match status" value="1"/>
</dbReference>
<evidence type="ECO:0000313" key="6">
    <source>
        <dbReference type="Proteomes" id="UP000027644"/>
    </source>
</evidence>
<dbReference type="AlphaFoldDB" id="A0A074VE59"/>
<dbReference type="PANTHER" id="PTHR40661">
    <property type="match status" value="1"/>
</dbReference>
<dbReference type="PANTHER" id="PTHR40661:SF3">
    <property type="entry name" value="FELS-1 PROPHAGE TRANSCRIPTIONAL REGULATOR"/>
    <property type="match status" value="1"/>
</dbReference>
<evidence type="ECO:0000313" key="5">
    <source>
        <dbReference type="EMBL" id="KEQ00780.1"/>
    </source>
</evidence>
<dbReference type="InterPro" id="IPR039418">
    <property type="entry name" value="LexA-like"/>
</dbReference>
<dbReference type="CDD" id="cd00093">
    <property type="entry name" value="HTH_XRE"/>
    <property type="match status" value="1"/>
</dbReference>
<dbReference type="Pfam" id="PF00717">
    <property type="entry name" value="Peptidase_S24"/>
    <property type="match status" value="1"/>
</dbReference>
<gene>
    <name evidence="5" type="ORF">SASC598J21_014680</name>
</gene>
<name>A0A074VE59_9NEIS</name>
<keyword evidence="3" id="KW-0804">Transcription</keyword>
<keyword evidence="1" id="KW-0805">Transcription regulation</keyword>
<dbReference type="CDD" id="cd06529">
    <property type="entry name" value="S24_LexA-like"/>
    <property type="match status" value="1"/>
</dbReference>
<dbReference type="InterPro" id="IPR015927">
    <property type="entry name" value="Peptidase_S24_S26A/B/C"/>
</dbReference>
<dbReference type="InterPro" id="IPR001387">
    <property type="entry name" value="Cro/C1-type_HTH"/>
</dbReference>
<dbReference type="Gene3D" id="1.10.260.40">
    <property type="entry name" value="lambda repressor-like DNA-binding domains"/>
    <property type="match status" value="1"/>
</dbReference>
<evidence type="ECO:0000256" key="2">
    <source>
        <dbReference type="ARBA" id="ARBA00023125"/>
    </source>
</evidence>
<dbReference type="Pfam" id="PF01381">
    <property type="entry name" value="HTH_3"/>
    <property type="match status" value="1"/>
</dbReference>
<evidence type="ECO:0000256" key="3">
    <source>
        <dbReference type="ARBA" id="ARBA00023163"/>
    </source>
</evidence>
<dbReference type="Gene3D" id="2.10.109.10">
    <property type="entry name" value="Umud Fragment, subunit A"/>
    <property type="match status" value="1"/>
</dbReference>
<protein>
    <submittedName>
        <fullName evidence="5">Putative transcriptional regulator</fullName>
    </submittedName>
</protein>
<dbReference type="SUPFAM" id="SSF51306">
    <property type="entry name" value="LexA/Signal peptidase"/>
    <property type="match status" value="1"/>
</dbReference>
<dbReference type="SMART" id="SM00530">
    <property type="entry name" value="HTH_XRE"/>
    <property type="match status" value="1"/>
</dbReference>
<organism evidence="5 6">
    <name type="scientific">Snodgrassella alvi SCGC AB-598-J21</name>
    <dbReference type="NCBI Taxonomy" id="1385367"/>
    <lineage>
        <taxon>Bacteria</taxon>
        <taxon>Pseudomonadati</taxon>
        <taxon>Pseudomonadota</taxon>
        <taxon>Betaproteobacteria</taxon>
        <taxon>Neisseriales</taxon>
        <taxon>Neisseriaceae</taxon>
        <taxon>Snodgrassella</taxon>
    </lineage>
</organism>
<dbReference type="InterPro" id="IPR036286">
    <property type="entry name" value="LexA/Signal_pep-like_sf"/>
</dbReference>
<comment type="caution">
    <text evidence="5">The sequence shown here is derived from an EMBL/GenBank/DDBJ whole genome shotgun (WGS) entry which is preliminary data.</text>
</comment>
<evidence type="ECO:0000256" key="1">
    <source>
        <dbReference type="ARBA" id="ARBA00023015"/>
    </source>
</evidence>
<dbReference type="SUPFAM" id="SSF47413">
    <property type="entry name" value="lambda repressor-like DNA-binding domains"/>
    <property type="match status" value="1"/>
</dbReference>
<evidence type="ECO:0000259" key="4">
    <source>
        <dbReference type="PROSITE" id="PS50943"/>
    </source>
</evidence>
<feature type="domain" description="HTH cro/C1-type" evidence="4">
    <location>
        <begin position="8"/>
        <end position="61"/>
    </location>
</feature>
<proteinExistence type="predicted"/>
<dbReference type="GO" id="GO:0003677">
    <property type="term" value="F:DNA binding"/>
    <property type="evidence" value="ECO:0007669"/>
    <property type="project" value="UniProtKB-KW"/>
</dbReference>
<sequence>MNGLNERLKKARLEKGISQKELATRIGRSQSAIAALESGRNKESTNIATIAQVLGVDPVWLETGNGQMKNAYKSDEIIYENQARNGYIQFKQINLFADSENKIRLVEIAEEWVRKNIGNDFKNTFIITAPDDSMYPTFSNGDLLFVNIAIKCHRGDGVYI</sequence>
<accession>A0A074VE59</accession>
<dbReference type="InterPro" id="IPR010982">
    <property type="entry name" value="Lambda_DNA-bd_dom_sf"/>
</dbReference>
<dbReference type="EMBL" id="AVQL01000445">
    <property type="protein sequence ID" value="KEQ00780.1"/>
    <property type="molecule type" value="Genomic_DNA"/>
</dbReference>
<reference evidence="5 6" key="1">
    <citation type="journal article" date="2014" name="PLoS Genet.">
        <title>Hidden diversity in honey bee gut symbionts detected by single-cell genomics.</title>
        <authorList>
            <person name="Engel P."/>
            <person name="Stepanauskas R."/>
            <person name="Moran N."/>
        </authorList>
    </citation>
    <scope>NUCLEOTIDE SEQUENCE [LARGE SCALE GENOMIC DNA]</scope>
    <source>
        <strain evidence="5 6">SCGC AB-598-J21</strain>
    </source>
</reference>
<dbReference type="Proteomes" id="UP000027644">
    <property type="component" value="Unassembled WGS sequence"/>
</dbReference>